<dbReference type="RefSeq" id="WP_259051181.1">
    <property type="nucleotide sequence ID" value="NZ_JANUCQ010000002.1"/>
</dbReference>
<dbReference type="EMBL" id="JANUCQ010000002">
    <property type="protein sequence ID" value="MCS3922027.1"/>
    <property type="molecule type" value="Genomic_DNA"/>
</dbReference>
<dbReference type="Proteomes" id="UP001140258">
    <property type="component" value="Unassembled WGS sequence"/>
</dbReference>
<name>A0ABT2EVP7_METVO</name>
<comment type="caution">
    <text evidence="1">The sequence shown here is derived from an EMBL/GenBank/DDBJ whole genome shotgun (WGS) entry which is preliminary data.</text>
</comment>
<protein>
    <submittedName>
        <fullName evidence="1">Phosphosulfolactate synthase (CoM biosynthesis protein A)</fullName>
    </submittedName>
</protein>
<proteinExistence type="predicted"/>
<evidence type="ECO:0000313" key="2">
    <source>
        <dbReference type="Proteomes" id="UP001140258"/>
    </source>
</evidence>
<keyword evidence="2" id="KW-1185">Reference proteome</keyword>
<sequence length="100" mass="12183">MKKKPFSSSNYRHEFSIDYKIQTNVKEDRIEISDGKKYRVYSRVSKIEKVLKKGFKLEAEPLILSYNKETGKYELYNTEYKEVVEQMDRLIEYWENRPIM</sequence>
<organism evidence="1 2">
    <name type="scientific">Methanococcus voltae PS</name>
    <dbReference type="NCBI Taxonomy" id="523842"/>
    <lineage>
        <taxon>Archaea</taxon>
        <taxon>Methanobacteriati</taxon>
        <taxon>Methanobacteriota</taxon>
        <taxon>Methanomada group</taxon>
        <taxon>Methanococci</taxon>
        <taxon>Methanococcales</taxon>
        <taxon>Methanococcaceae</taxon>
        <taxon>Methanococcus</taxon>
    </lineage>
</organism>
<reference evidence="1" key="1">
    <citation type="submission" date="2022-08" db="EMBL/GenBank/DDBJ databases">
        <title>Genomic Encyclopedia of Type Strains, Phase V (KMG-V): Genome sequencing to study the core and pangenomes of soil and plant-associated prokaryotes.</title>
        <authorList>
            <person name="Whitman W."/>
        </authorList>
    </citation>
    <scope>NUCLEOTIDE SEQUENCE</scope>
    <source>
        <strain evidence="1">PS</strain>
    </source>
</reference>
<accession>A0ABT2EVP7</accession>
<gene>
    <name evidence="1" type="ORF">M2325_000712</name>
</gene>
<evidence type="ECO:0000313" key="1">
    <source>
        <dbReference type="EMBL" id="MCS3922027.1"/>
    </source>
</evidence>